<sequence length="319" mass="36257">MLSLIEPEPFSDEIMEKAARMRTSLSLPSCFDSPFFTARFLRAHGGNEVVARMRIDEYLSHSVIDGVEWVESSRLGQADDVVPHHSCLHEQVFYQGFGCKCTCIISKFIMDSRTVNQLAFLSDVSELHNYLEPQLIHAISKAIPVEYGGTWRDDSGYAKPPEGCTRPLQPVISSDYRGLFAKACEKKKHKYRGKNAIELNCSDTVPNDDVWSDFGILKPPAYKTHNIKGHQTYEIVKKCTNSGRLIWNFFMSGDVEFEIVRREAGKEQQIWPKITLTSLKLPEYGSVIVFPGEYVVRFRNPCTTWFPVKVTGAADFKLE</sequence>
<keyword evidence="1" id="KW-1185">Reference proteome</keyword>
<name>A0A158P9J4_ANGCA</name>
<dbReference type="Proteomes" id="UP000035642">
    <property type="component" value="Unassembled WGS sequence"/>
</dbReference>
<evidence type="ECO:0000313" key="2">
    <source>
        <dbReference type="WBParaSite" id="ACAC_0000832301-mRNA-1"/>
    </source>
</evidence>
<dbReference type="WBParaSite" id="ACAC_0000832301-mRNA-1">
    <property type="protein sequence ID" value="ACAC_0000832301-mRNA-1"/>
    <property type="gene ID" value="ACAC_0000832301"/>
</dbReference>
<dbReference type="InterPro" id="IPR036865">
    <property type="entry name" value="CRAL-TRIO_dom_sf"/>
</dbReference>
<dbReference type="SUPFAM" id="SSF101576">
    <property type="entry name" value="Supernatant protein factor (SPF), C-terminal domain"/>
    <property type="match status" value="1"/>
</dbReference>
<organism evidence="1 2">
    <name type="scientific">Angiostrongylus cantonensis</name>
    <name type="common">Rat lungworm</name>
    <dbReference type="NCBI Taxonomy" id="6313"/>
    <lineage>
        <taxon>Eukaryota</taxon>
        <taxon>Metazoa</taxon>
        <taxon>Ecdysozoa</taxon>
        <taxon>Nematoda</taxon>
        <taxon>Chromadorea</taxon>
        <taxon>Rhabditida</taxon>
        <taxon>Rhabditina</taxon>
        <taxon>Rhabditomorpha</taxon>
        <taxon>Strongyloidea</taxon>
        <taxon>Metastrongylidae</taxon>
        <taxon>Angiostrongylus</taxon>
    </lineage>
</organism>
<reference evidence="1" key="1">
    <citation type="submission" date="2012-09" db="EMBL/GenBank/DDBJ databases">
        <authorList>
            <person name="Martin A.A."/>
        </authorList>
    </citation>
    <scope>NUCLEOTIDE SEQUENCE</scope>
</reference>
<accession>A0A158P9J4</accession>
<reference evidence="2" key="2">
    <citation type="submission" date="2016-04" db="UniProtKB">
        <authorList>
            <consortium name="WormBaseParasite"/>
        </authorList>
    </citation>
    <scope>IDENTIFICATION</scope>
</reference>
<evidence type="ECO:0000313" key="1">
    <source>
        <dbReference type="Proteomes" id="UP000035642"/>
    </source>
</evidence>
<dbReference type="AlphaFoldDB" id="A0A158P9J4"/>
<dbReference type="InterPro" id="IPR036598">
    <property type="entry name" value="GOLD_dom_sf"/>
</dbReference>
<dbReference type="SUPFAM" id="SSF52087">
    <property type="entry name" value="CRAL/TRIO domain"/>
    <property type="match status" value="1"/>
</dbReference>
<dbReference type="Gene3D" id="3.40.525.10">
    <property type="entry name" value="CRAL-TRIO lipid binding domain"/>
    <property type="match status" value="1"/>
</dbReference>
<dbReference type="STRING" id="6313.A0A158P9J4"/>
<protein>
    <submittedName>
        <fullName evidence="2">Ofd1_CTDD domain-containing protein</fullName>
    </submittedName>
</protein>
<dbReference type="Gene3D" id="2.60.120.680">
    <property type="entry name" value="GOLD domain"/>
    <property type="match status" value="1"/>
</dbReference>
<proteinExistence type="predicted"/>